<keyword evidence="10" id="KW-1185">Reference proteome</keyword>
<feature type="transmembrane region" description="Helical" evidence="8">
    <location>
        <begin position="59"/>
        <end position="80"/>
    </location>
</feature>
<dbReference type="InterPro" id="IPR002549">
    <property type="entry name" value="AI-2E-like"/>
</dbReference>
<comment type="subcellular location">
    <subcellularLocation>
        <location evidence="1">Cell membrane</location>
        <topology evidence="1">Multi-pass membrane protein</topology>
    </subcellularLocation>
</comment>
<evidence type="ECO:0000256" key="2">
    <source>
        <dbReference type="ARBA" id="ARBA00009773"/>
    </source>
</evidence>
<evidence type="ECO:0000256" key="8">
    <source>
        <dbReference type="SAM" id="Phobius"/>
    </source>
</evidence>
<dbReference type="PANTHER" id="PTHR21716:SF53">
    <property type="entry name" value="PERMEASE PERM-RELATED"/>
    <property type="match status" value="1"/>
</dbReference>
<dbReference type="Pfam" id="PF01594">
    <property type="entry name" value="AI-2E_transport"/>
    <property type="match status" value="1"/>
</dbReference>
<feature type="transmembrane region" description="Helical" evidence="8">
    <location>
        <begin position="132"/>
        <end position="152"/>
    </location>
</feature>
<keyword evidence="6 8" id="KW-1133">Transmembrane helix</keyword>
<sequence length="326" mass="36574">MPKSFWFIIFYFTLFLILLKIFPTIIGSLVVALFFTLLIDVIASYLEKLKISRKITVPLASLIFYGAIVYSLYSLIPITIEEGKKAFDVVNSIEINQIPGKTGEVLNTLLDTAGKYLNDLIIQFASYLASNISNFITVGLLLIVASAYMAIVNKQLWNAIDKFFPNSEIKTTKKFLLLTIKDLKKFVSGQIITAFFVGLTTWFSALVMGFPYPLFLGILSGITDFIPYLGVFITAIPITLLGFTNFGLVGILKALLILTIANQLEMWILSPRISGGKVHLNWFLVLVSLLIFGQLYGIVGVLITIPILIIIRNVWDMYIIQYLKKI</sequence>
<dbReference type="GO" id="GO:0005886">
    <property type="term" value="C:plasma membrane"/>
    <property type="evidence" value="ECO:0007669"/>
    <property type="project" value="UniProtKB-SubCell"/>
</dbReference>
<evidence type="ECO:0000256" key="5">
    <source>
        <dbReference type="ARBA" id="ARBA00022692"/>
    </source>
</evidence>
<evidence type="ECO:0000256" key="6">
    <source>
        <dbReference type="ARBA" id="ARBA00022989"/>
    </source>
</evidence>
<dbReference type="OrthoDB" id="41658at2"/>
<evidence type="ECO:0000313" key="10">
    <source>
        <dbReference type="Proteomes" id="UP000184334"/>
    </source>
</evidence>
<keyword evidence="7 8" id="KW-0472">Membrane</keyword>
<evidence type="ECO:0000256" key="7">
    <source>
        <dbReference type="ARBA" id="ARBA00023136"/>
    </source>
</evidence>
<feature type="transmembrane region" description="Helical" evidence="8">
    <location>
        <begin position="225"/>
        <end position="243"/>
    </location>
</feature>
<dbReference type="STRING" id="1122195.SAMN02745164_02129"/>
<accession>A0A1M5A8L0</accession>
<dbReference type="AlphaFoldDB" id="A0A1M5A8L0"/>
<dbReference type="GO" id="GO:0055085">
    <property type="term" value="P:transmembrane transport"/>
    <property type="evidence" value="ECO:0007669"/>
    <property type="project" value="TreeGrafter"/>
</dbReference>
<proteinExistence type="inferred from homology"/>
<dbReference type="EMBL" id="FQUI01000055">
    <property type="protein sequence ID" value="SHF26681.1"/>
    <property type="molecule type" value="Genomic_DNA"/>
</dbReference>
<evidence type="ECO:0000313" key="9">
    <source>
        <dbReference type="EMBL" id="SHF26681.1"/>
    </source>
</evidence>
<name>A0A1M5A8L0_MARH1</name>
<evidence type="ECO:0000256" key="4">
    <source>
        <dbReference type="ARBA" id="ARBA00022475"/>
    </source>
</evidence>
<keyword evidence="5 8" id="KW-0812">Transmembrane</keyword>
<dbReference type="RefSeq" id="WP_072866008.1">
    <property type="nucleotide sequence ID" value="NZ_FQUI01000055.1"/>
</dbReference>
<dbReference type="Proteomes" id="UP000184334">
    <property type="component" value="Unassembled WGS sequence"/>
</dbReference>
<organism evidence="9 10">
    <name type="scientific">Marinitoga hydrogenitolerans (strain DSM 16785 / JCM 12826 / AT1271)</name>
    <dbReference type="NCBI Taxonomy" id="1122195"/>
    <lineage>
        <taxon>Bacteria</taxon>
        <taxon>Thermotogati</taxon>
        <taxon>Thermotogota</taxon>
        <taxon>Thermotogae</taxon>
        <taxon>Petrotogales</taxon>
        <taxon>Petrotogaceae</taxon>
        <taxon>Marinitoga</taxon>
    </lineage>
</organism>
<feature type="transmembrane region" description="Helical" evidence="8">
    <location>
        <begin position="6"/>
        <end position="39"/>
    </location>
</feature>
<gene>
    <name evidence="9" type="ORF">SAMN02745164_02129</name>
</gene>
<keyword evidence="3" id="KW-0813">Transport</keyword>
<dbReference type="PANTHER" id="PTHR21716">
    <property type="entry name" value="TRANSMEMBRANE PROTEIN"/>
    <property type="match status" value="1"/>
</dbReference>
<keyword evidence="4" id="KW-1003">Cell membrane</keyword>
<comment type="similarity">
    <text evidence="2">Belongs to the autoinducer-2 exporter (AI-2E) (TC 2.A.86) family.</text>
</comment>
<feature type="transmembrane region" description="Helical" evidence="8">
    <location>
        <begin position="250"/>
        <end position="270"/>
    </location>
</feature>
<comment type="caution">
    <text evidence="9">The sequence shown here is derived from an EMBL/GenBank/DDBJ whole genome shotgun (WGS) entry which is preliminary data.</text>
</comment>
<evidence type="ECO:0000256" key="1">
    <source>
        <dbReference type="ARBA" id="ARBA00004651"/>
    </source>
</evidence>
<feature type="transmembrane region" description="Helical" evidence="8">
    <location>
        <begin position="282"/>
        <end position="315"/>
    </location>
</feature>
<evidence type="ECO:0000256" key="3">
    <source>
        <dbReference type="ARBA" id="ARBA00022448"/>
    </source>
</evidence>
<protein>
    <submittedName>
        <fullName evidence="9">Predicted PurR-regulated permease PerM</fullName>
    </submittedName>
</protein>
<reference evidence="9" key="1">
    <citation type="submission" date="2016-11" db="EMBL/GenBank/DDBJ databases">
        <authorList>
            <person name="Varghese N."/>
            <person name="Submissions S."/>
        </authorList>
    </citation>
    <scope>NUCLEOTIDE SEQUENCE [LARGE SCALE GENOMIC DNA]</scope>
    <source>
        <strain evidence="9">DSM 16785</strain>
    </source>
</reference>
<feature type="transmembrane region" description="Helical" evidence="8">
    <location>
        <begin position="191"/>
        <end position="213"/>
    </location>
</feature>